<dbReference type="AlphaFoldDB" id="A0A062XZN5"/>
<dbReference type="GO" id="GO:0051539">
    <property type="term" value="F:4 iron, 4 sulfur cluster binding"/>
    <property type="evidence" value="ECO:0007669"/>
    <property type="project" value="UniProtKB-KW"/>
</dbReference>
<dbReference type="InterPro" id="IPR017896">
    <property type="entry name" value="4Fe4S_Fe-S-bd"/>
</dbReference>
<sequence>MPDGYHAGNGGPRIGVYVCRCGINIASKVDVAEVVAFAQTLPGVVVAREYPFMCSDPGQELIQKDIAELGVNRVVVASCSPLMHEPTFRGATAKGGVNPFLFQMANIREQVSWVTWDKGAATEKAKALVAGAVSRVWHHAPLERKRVEVHRDVLVVGGGIAGIHAALTAADSGKTVYLVEREPSIGGHMAMFDKTFPTLDCAACILTPKMTAVASHPNIKLLSYSEVEKVDGFVGNFTVTVRRKARYVDVEECTGCGECEKVCPVEVPSEFNQGLSTRKAIYRPFPQAVPGAYTISRRGMPPCQAGCPLHQAAQAYVALIAQGRFDEALKVILRDNPLPAICGRVCTHPCMTHCTRCGVDEPVSLPALKRFVVDQAGDYDFPRPEKELPQRVAIVGSGPAGLACAFELRQRGYQVTVFEKASLPGGMLTLGIPAFRLPREVIAADMRRFERLGVEFRLGVEVGKHITVEELRRQFAAVFVGIGAHRERKLNVPGEDLPGVFPGVDFLRRVNLGESVRLSGHVVVVGGGNSALDAARTALRCGAETVTVAYRRTRNEMPADPAEIEAAEAEGVRFEFLVAPVAFVGRDRLSAVRLQRMQLGEPDSSGRPRPVPIPGSEFEMPADAVIVTVGQEAEAEKLGLPTERWGTLRADADTLETPIPGVFAGGDCVTGPDVVVTAMAAGKKAAESIHRFIQGQDLREGREREVHVVQAWEVDTEGLPVKPRVPVPEIPLPERRSFREVHTGYTREQAMEEAKRCLACGICCDCQLCATVCERKAIHYDDKDELIELPVGAIIVATGFAPFDPKRIPEYGYGRYPNVFTSLEVERLVNASGPTGGEVRLRDGRIPKSVGIIHCVGSRDQRYHKYCSRVCCMYSLKLAHLIHERTGAEVYNFYIDMRTPGKGYEEFYLRLMEEGVHCIRGRVAEVTDWAMSPEEEGKLVLRVEDTNIGVVRRIPVDMVVLSVALEARPDAEEVRRTFNMSCSAEGWFLERHPKLAPVATFTDGVWVAGACQGPKDIPDTVAQAGAAAGEALALLDRGYVELEPNVAWIDEEACSGCKTCVPLCPYSAITFDGEKGKSRINEALCKGCGTCVAACPSGAAQQQLFTDRQILAEIKGVLAYV</sequence>
<dbReference type="OrthoDB" id="9803192at2"/>
<reference evidence="10 11" key="1">
    <citation type="submission" date="2014-04" db="EMBL/GenBank/DDBJ databases">
        <title>The Genome Sequence of Thermoanaerobaculum aquaticum MP-01, The First Cultivated Group 23 Acidobacterium.</title>
        <authorList>
            <person name="Stamps B.W."/>
            <person name="Losey N.A."/>
            <person name="Lawson P.A."/>
            <person name="Stevenson B.S."/>
        </authorList>
    </citation>
    <scope>NUCLEOTIDE SEQUENCE [LARGE SCALE GENOMIC DNA]</scope>
    <source>
        <strain evidence="10 11">MP-01</strain>
    </source>
</reference>
<evidence type="ECO:0000256" key="3">
    <source>
        <dbReference type="ARBA" id="ARBA00022485"/>
    </source>
</evidence>
<dbReference type="Proteomes" id="UP000027284">
    <property type="component" value="Unassembled WGS sequence"/>
</dbReference>
<keyword evidence="11" id="KW-1185">Reference proteome</keyword>
<dbReference type="Pfam" id="PF00037">
    <property type="entry name" value="Fer4"/>
    <property type="match status" value="1"/>
</dbReference>
<evidence type="ECO:0000256" key="6">
    <source>
        <dbReference type="ARBA" id="ARBA00023002"/>
    </source>
</evidence>
<accession>A0A062XZN5</accession>
<keyword evidence="5" id="KW-0285">Flavoprotein</keyword>
<dbReference type="STRING" id="1312852.EG19_05180"/>
<evidence type="ECO:0000313" key="10">
    <source>
        <dbReference type="EMBL" id="KDA53596.1"/>
    </source>
</evidence>
<dbReference type="EMBL" id="JMFG01000020">
    <property type="protein sequence ID" value="KDA53596.1"/>
    <property type="molecule type" value="Genomic_DNA"/>
</dbReference>
<feature type="domain" description="4Fe-4S ferredoxin-type" evidence="9">
    <location>
        <begin position="1076"/>
        <end position="1105"/>
    </location>
</feature>
<keyword evidence="3" id="KW-0004">4Fe-4S</keyword>
<evidence type="ECO:0000256" key="2">
    <source>
        <dbReference type="ARBA" id="ARBA00006561"/>
    </source>
</evidence>
<dbReference type="SUPFAM" id="SSF51905">
    <property type="entry name" value="FAD/NAD(P)-binding domain"/>
    <property type="match status" value="1"/>
</dbReference>
<dbReference type="Pfam" id="PF12838">
    <property type="entry name" value="Fer4_7"/>
    <property type="match status" value="1"/>
</dbReference>
<gene>
    <name evidence="10" type="ORF">EG19_05180</name>
</gene>
<proteinExistence type="inferred from homology"/>
<dbReference type="InterPro" id="IPR036188">
    <property type="entry name" value="FAD/NAD-bd_sf"/>
</dbReference>
<comment type="cofactor">
    <cofactor evidence="1">
        <name>FAD</name>
        <dbReference type="ChEBI" id="CHEBI:57692"/>
    </cofactor>
</comment>
<evidence type="ECO:0000256" key="4">
    <source>
        <dbReference type="ARBA" id="ARBA00022723"/>
    </source>
</evidence>
<dbReference type="Gene3D" id="3.30.70.20">
    <property type="match status" value="2"/>
</dbReference>
<keyword evidence="6" id="KW-0560">Oxidoreductase</keyword>
<keyword evidence="7" id="KW-0408">Iron</keyword>
<dbReference type="Pfam" id="PF07992">
    <property type="entry name" value="Pyr_redox_2"/>
    <property type="match status" value="1"/>
</dbReference>
<keyword evidence="4" id="KW-0479">Metal-binding</keyword>
<dbReference type="InterPro" id="IPR009051">
    <property type="entry name" value="Helical_ferredxn"/>
</dbReference>
<evidence type="ECO:0000256" key="5">
    <source>
        <dbReference type="ARBA" id="ARBA00022827"/>
    </source>
</evidence>
<feature type="domain" description="4Fe-4S ferredoxin-type" evidence="9">
    <location>
        <begin position="1045"/>
        <end position="1074"/>
    </location>
</feature>
<protein>
    <submittedName>
        <fullName evidence="10">Pyridine nucleotide-disulfide oxidoreductase</fullName>
    </submittedName>
</protein>
<dbReference type="PRINTS" id="PR00419">
    <property type="entry name" value="ADXRDTASE"/>
</dbReference>
<dbReference type="PANTHER" id="PTHR43498">
    <property type="entry name" value="FERREDOXIN:COB-COM HETERODISULFIDE REDUCTASE SUBUNIT A"/>
    <property type="match status" value="1"/>
</dbReference>
<dbReference type="SUPFAM" id="SSF51971">
    <property type="entry name" value="Nucleotide-binding domain"/>
    <property type="match status" value="2"/>
</dbReference>
<feature type="domain" description="4Fe-4S ferredoxin-type" evidence="9">
    <location>
        <begin position="244"/>
        <end position="274"/>
    </location>
</feature>
<dbReference type="GO" id="GO:0046872">
    <property type="term" value="F:metal ion binding"/>
    <property type="evidence" value="ECO:0007669"/>
    <property type="project" value="UniProtKB-KW"/>
</dbReference>
<dbReference type="SUPFAM" id="SSF46548">
    <property type="entry name" value="alpha-helical ferredoxin"/>
    <property type="match status" value="2"/>
</dbReference>
<evidence type="ECO:0000259" key="9">
    <source>
        <dbReference type="PROSITE" id="PS51379"/>
    </source>
</evidence>
<dbReference type="Pfam" id="PF12831">
    <property type="entry name" value="FAD_oxidored"/>
    <property type="match status" value="1"/>
</dbReference>
<comment type="similarity">
    <text evidence="2">Belongs to the HdrA family.</text>
</comment>
<dbReference type="Gene3D" id="1.10.1060.10">
    <property type="entry name" value="Alpha-helical ferredoxin"/>
    <property type="match status" value="1"/>
</dbReference>
<dbReference type="Gene3D" id="3.50.50.60">
    <property type="entry name" value="FAD/NAD(P)-binding domain"/>
    <property type="match status" value="3"/>
</dbReference>
<comment type="caution">
    <text evidence="10">The sequence shown here is derived from an EMBL/GenBank/DDBJ whole genome shotgun (WGS) entry which is preliminary data.</text>
</comment>
<evidence type="ECO:0000256" key="1">
    <source>
        <dbReference type="ARBA" id="ARBA00001974"/>
    </source>
</evidence>
<dbReference type="PROSITE" id="PS51379">
    <property type="entry name" value="4FE4S_FER_2"/>
    <property type="match status" value="3"/>
</dbReference>
<dbReference type="PANTHER" id="PTHR43498:SF1">
    <property type="entry name" value="COB--COM HETERODISULFIDE REDUCTASE IRON-SULFUR SUBUNIT A"/>
    <property type="match status" value="1"/>
</dbReference>
<dbReference type="RefSeq" id="WP_053335103.1">
    <property type="nucleotide sequence ID" value="NZ_JMFG01000020.1"/>
</dbReference>
<keyword evidence="8" id="KW-0411">Iron-sulfur</keyword>
<evidence type="ECO:0000313" key="11">
    <source>
        <dbReference type="Proteomes" id="UP000027284"/>
    </source>
</evidence>
<evidence type="ECO:0000256" key="8">
    <source>
        <dbReference type="ARBA" id="ARBA00023014"/>
    </source>
</evidence>
<name>A0A062XZN5_9BACT</name>
<organism evidence="10 11">
    <name type="scientific">Thermoanaerobaculum aquaticum</name>
    <dbReference type="NCBI Taxonomy" id="1312852"/>
    <lineage>
        <taxon>Bacteria</taxon>
        <taxon>Pseudomonadati</taxon>
        <taxon>Acidobacteriota</taxon>
        <taxon>Thermoanaerobaculia</taxon>
        <taxon>Thermoanaerobaculales</taxon>
        <taxon>Thermoanaerobaculaceae</taxon>
        <taxon>Thermoanaerobaculum</taxon>
    </lineage>
</organism>
<keyword evidence="5" id="KW-0274">FAD</keyword>
<dbReference type="InterPro" id="IPR017900">
    <property type="entry name" value="4Fe4S_Fe_S_CS"/>
</dbReference>
<dbReference type="PROSITE" id="PS00198">
    <property type="entry name" value="4FE4S_FER_1"/>
    <property type="match status" value="4"/>
</dbReference>
<evidence type="ECO:0000256" key="7">
    <source>
        <dbReference type="ARBA" id="ARBA00023004"/>
    </source>
</evidence>
<dbReference type="SUPFAM" id="SSF54862">
    <property type="entry name" value="4Fe-4S ferredoxins"/>
    <property type="match status" value="1"/>
</dbReference>
<dbReference type="GO" id="GO:0016491">
    <property type="term" value="F:oxidoreductase activity"/>
    <property type="evidence" value="ECO:0007669"/>
    <property type="project" value="UniProtKB-KW"/>
</dbReference>
<dbReference type="InterPro" id="IPR039650">
    <property type="entry name" value="HdrA-like"/>
</dbReference>
<dbReference type="InterPro" id="IPR023753">
    <property type="entry name" value="FAD/NAD-binding_dom"/>
</dbReference>
<dbReference type="Pfam" id="PF14691">
    <property type="entry name" value="Fer4_20"/>
    <property type="match status" value="1"/>
</dbReference>
<dbReference type="InterPro" id="IPR028261">
    <property type="entry name" value="DPD_II"/>
</dbReference>